<dbReference type="EMBL" id="BMAT01011067">
    <property type="protein sequence ID" value="GFR65998.1"/>
    <property type="molecule type" value="Genomic_DNA"/>
</dbReference>
<protein>
    <submittedName>
        <fullName evidence="1">Uncharacterized protein</fullName>
    </submittedName>
</protein>
<keyword evidence="2" id="KW-1185">Reference proteome</keyword>
<gene>
    <name evidence="1" type="ORF">ElyMa_005545700</name>
</gene>
<name>A0AAV4EY57_9GAST</name>
<dbReference type="AlphaFoldDB" id="A0AAV4EY57"/>
<evidence type="ECO:0000313" key="1">
    <source>
        <dbReference type="EMBL" id="GFR65998.1"/>
    </source>
</evidence>
<dbReference type="Proteomes" id="UP000762676">
    <property type="component" value="Unassembled WGS sequence"/>
</dbReference>
<accession>A0AAV4EY57</accession>
<organism evidence="1 2">
    <name type="scientific">Elysia marginata</name>
    <dbReference type="NCBI Taxonomy" id="1093978"/>
    <lineage>
        <taxon>Eukaryota</taxon>
        <taxon>Metazoa</taxon>
        <taxon>Spiralia</taxon>
        <taxon>Lophotrochozoa</taxon>
        <taxon>Mollusca</taxon>
        <taxon>Gastropoda</taxon>
        <taxon>Heterobranchia</taxon>
        <taxon>Euthyneura</taxon>
        <taxon>Panpulmonata</taxon>
        <taxon>Sacoglossa</taxon>
        <taxon>Placobranchoidea</taxon>
        <taxon>Plakobranchidae</taxon>
        <taxon>Elysia</taxon>
    </lineage>
</organism>
<sequence length="86" mass="9762">MLLCETWCKLTPRQPDEVAAATIIKKADLQTEQSPDICSLERIPQNHKQTELCLRRTICGQPRNLTPPDRRTLEAADVPKMECSIC</sequence>
<evidence type="ECO:0000313" key="2">
    <source>
        <dbReference type="Proteomes" id="UP000762676"/>
    </source>
</evidence>
<reference evidence="1 2" key="1">
    <citation type="journal article" date="2021" name="Elife">
        <title>Chloroplast acquisition without the gene transfer in kleptoplastic sea slugs, Plakobranchus ocellatus.</title>
        <authorList>
            <person name="Maeda T."/>
            <person name="Takahashi S."/>
            <person name="Yoshida T."/>
            <person name="Shimamura S."/>
            <person name="Takaki Y."/>
            <person name="Nagai Y."/>
            <person name="Toyoda A."/>
            <person name="Suzuki Y."/>
            <person name="Arimoto A."/>
            <person name="Ishii H."/>
            <person name="Satoh N."/>
            <person name="Nishiyama T."/>
            <person name="Hasebe M."/>
            <person name="Maruyama T."/>
            <person name="Minagawa J."/>
            <person name="Obokata J."/>
            <person name="Shigenobu S."/>
        </authorList>
    </citation>
    <scope>NUCLEOTIDE SEQUENCE [LARGE SCALE GENOMIC DNA]</scope>
</reference>
<comment type="caution">
    <text evidence="1">The sequence shown here is derived from an EMBL/GenBank/DDBJ whole genome shotgun (WGS) entry which is preliminary data.</text>
</comment>
<proteinExistence type="predicted"/>